<evidence type="ECO:0000256" key="11">
    <source>
        <dbReference type="PIRNR" id="PIRNR001461"/>
    </source>
</evidence>
<feature type="binding site" evidence="10 13">
    <location>
        <position position="39"/>
    </location>
    <ligand>
        <name>a divalent metal cation</name>
        <dbReference type="ChEBI" id="CHEBI:60240"/>
    </ligand>
</feature>
<dbReference type="PANTHER" id="PTHR11749">
    <property type="entry name" value="RIBULOSE-5-PHOSPHATE-3-EPIMERASE"/>
    <property type="match status" value="1"/>
</dbReference>
<evidence type="ECO:0000256" key="8">
    <source>
        <dbReference type="ARBA" id="ARBA00022723"/>
    </source>
</evidence>
<evidence type="ECO:0000256" key="13">
    <source>
        <dbReference type="PIRSR" id="PIRSR001461-2"/>
    </source>
</evidence>
<feature type="binding site" evidence="10 13">
    <location>
        <position position="174"/>
    </location>
    <ligand>
        <name>a divalent metal cation</name>
        <dbReference type="ChEBI" id="CHEBI:60240"/>
    </ligand>
</feature>
<dbReference type="GO" id="GO:0004750">
    <property type="term" value="F:D-ribulose-phosphate 3-epimerase activity"/>
    <property type="evidence" value="ECO:0007669"/>
    <property type="project" value="UniProtKB-UniRule"/>
</dbReference>
<comment type="cofactor">
    <cofactor evidence="2">
        <name>Mn(2+)</name>
        <dbReference type="ChEBI" id="CHEBI:29035"/>
    </cofactor>
</comment>
<feature type="binding site" evidence="10 14">
    <location>
        <begin position="145"/>
        <end position="148"/>
    </location>
    <ligand>
        <name>substrate</name>
    </ligand>
</feature>
<comment type="cofactor">
    <cofactor evidence="3">
        <name>Co(2+)</name>
        <dbReference type="ChEBI" id="CHEBI:48828"/>
    </cofactor>
</comment>
<feature type="binding site" evidence="10 14">
    <location>
        <begin position="196"/>
        <end position="197"/>
    </location>
    <ligand>
        <name>substrate</name>
    </ligand>
</feature>
<dbReference type="PIRSF" id="PIRSF001461">
    <property type="entry name" value="RPE"/>
    <property type="match status" value="1"/>
</dbReference>
<dbReference type="GO" id="GO:0046872">
    <property type="term" value="F:metal ion binding"/>
    <property type="evidence" value="ECO:0007669"/>
    <property type="project" value="UniProtKB-UniRule"/>
</dbReference>
<evidence type="ECO:0000256" key="9">
    <source>
        <dbReference type="ARBA" id="ARBA00023235"/>
    </source>
</evidence>
<reference evidence="15 16" key="1">
    <citation type="submission" date="2019-07" db="EMBL/GenBank/DDBJ databases">
        <title>Complete Genome Sequence of Leptotrichia hofstadii Strain JCM16775.</title>
        <authorList>
            <person name="Watanabe S."/>
            <person name="Cui L."/>
        </authorList>
    </citation>
    <scope>NUCLEOTIDE SEQUENCE [LARGE SCALE GENOMIC DNA]</scope>
    <source>
        <strain evidence="15 16">JCM16775</strain>
    </source>
</reference>
<dbReference type="InterPro" id="IPR000056">
    <property type="entry name" value="Ribul_P_3_epim-like"/>
</dbReference>
<keyword evidence="13" id="KW-0862">Zinc</keyword>
<dbReference type="CDD" id="cd00429">
    <property type="entry name" value="RPE"/>
    <property type="match status" value="1"/>
</dbReference>
<organism evidence="15 16">
    <name type="scientific">Leptotrichia hofstadii</name>
    <dbReference type="NCBI Taxonomy" id="157688"/>
    <lineage>
        <taxon>Bacteria</taxon>
        <taxon>Fusobacteriati</taxon>
        <taxon>Fusobacteriota</taxon>
        <taxon>Fusobacteriia</taxon>
        <taxon>Fusobacteriales</taxon>
        <taxon>Leptotrichiaceae</taxon>
        <taxon>Leptotrichia</taxon>
    </lineage>
</organism>
<dbReference type="GO" id="GO:0005737">
    <property type="term" value="C:cytoplasm"/>
    <property type="evidence" value="ECO:0007669"/>
    <property type="project" value="UniProtKB-ARBA"/>
</dbReference>
<feature type="binding site" evidence="14">
    <location>
        <position position="176"/>
    </location>
    <ligand>
        <name>substrate</name>
    </ligand>
</feature>
<evidence type="ECO:0000256" key="12">
    <source>
        <dbReference type="PIRSR" id="PIRSR001461-1"/>
    </source>
</evidence>
<dbReference type="PROSITE" id="PS01086">
    <property type="entry name" value="RIBUL_P_3_EPIMER_2"/>
    <property type="match status" value="1"/>
</dbReference>
<keyword evidence="13" id="KW-0464">Manganese</keyword>
<evidence type="ECO:0000313" key="16">
    <source>
        <dbReference type="Proteomes" id="UP000321892"/>
    </source>
</evidence>
<evidence type="ECO:0000256" key="5">
    <source>
        <dbReference type="ARBA" id="ARBA00001954"/>
    </source>
</evidence>
<feature type="binding site" evidence="10">
    <location>
        <begin position="174"/>
        <end position="176"/>
    </location>
    <ligand>
        <name>substrate</name>
    </ligand>
</feature>
<dbReference type="AlphaFoldDB" id="A0A510JMH8"/>
<comment type="function">
    <text evidence="10">Catalyzes the reversible epimerization of D-ribulose 5-phosphate to D-xylulose 5-phosphate.</text>
</comment>
<keyword evidence="9 10" id="KW-0413">Isomerase</keyword>
<dbReference type="HAMAP" id="MF_02227">
    <property type="entry name" value="RPE"/>
    <property type="match status" value="1"/>
</dbReference>
<accession>A0A510JMH8</accession>
<dbReference type="KEGG" id="lhf:JCM16775_2250"/>
<keyword evidence="10 11" id="KW-0119">Carbohydrate metabolism</keyword>
<evidence type="ECO:0000256" key="7">
    <source>
        <dbReference type="ARBA" id="ARBA00013188"/>
    </source>
</evidence>
<feature type="binding site" evidence="10 14">
    <location>
        <position position="12"/>
    </location>
    <ligand>
        <name>substrate</name>
    </ligand>
</feature>
<evidence type="ECO:0000313" key="15">
    <source>
        <dbReference type="EMBL" id="BBM39525.1"/>
    </source>
</evidence>
<dbReference type="GO" id="GO:0006098">
    <property type="term" value="P:pentose-phosphate shunt"/>
    <property type="evidence" value="ECO:0007669"/>
    <property type="project" value="UniProtKB-UniRule"/>
</dbReference>
<dbReference type="Gene3D" id="3.20.20.70">
    <property type="entry name" value="Aldolase class I"/>
    <property type="match status" value="1"/>
</dbReference>
<feature type="active site" description="Proton donor" evidence="10 12">
    <location>
        <position position="174"/>
    </location>
</feature>
<evidence type="ECO:0000256" key="2">
    <source>
        <dbReference type="ARBA" id="ARBA00001936"/>
    </source>
</evidence>
<feature type="active site" description="Proton acceptor" evidence="10 12">
    <location>
        <position position="39"/>
    </location>
</feature>
<comment type="pathway">
    <text evidence="10">Carbohydrate degradation.</text>
</comment>
<keyword evidence="16" id="KW-1185">Reference proteome</keyword>
<feature type="binding site" evidence="10 13">
    <location>
        <position position="37"/>
    </location>
    <ligand>
        <name>a divalent metal cation</name>
        <dbReference type="ChEBI" id="CHEBI:60240"/>
    </ligand>
</feature>
<dbReference type="NCBIfam" id="TIGR01163">
    <property type="entry name" value="rpe"/>
    <property type="match status" value="1"/>
</dbReference>
<dbReference type="PROSITE" id="PS01085">
    <property type="entry name" value="RIBUL_P_3_EPIMER_1"/>
    <property type="match status" value="1"/>
</dbReference>
<protein>
    <recommendedName>
        <fullName evidence="7 10">Ribulose-phosphate 3-epimerase</fullName>
        <ecNumber evidence="7 10">5.1.3.1</ecNumber>
    </recommendedName>
</protein>
<comment type="catalytic activity">
    <reaction evidence="1 10 11">
        <text>D-ribulose 5-phosphate = D-xylulose 5-phosphate</text>
        <dbReference type="Rhea" id="RHEA:13677"/>
        <dbReference type="ChEBI" id="CHEBI:57737"/>
        <dbReference type="ChEBI" id="CHEBI:58121"/>
        <dbReference type="EC" id="5.1.3.1"/>
    </reaction>
</comment>
<keyword evidence="13" id="KW-0170">Cobalt</keyword>
<dbReference type="Pfam" id="PF00834">
    <property type="entry name" value="Ribul_P_3_epim"/>
    <property type="match status" value="1"/>
</dbReference>
<keyword evidence="8 10" id="KW-0479">Metal-binding</keyword>
<gene>
    <name evidence="10" type="primary">rpe</name>
    <name evidence="15" type="ORF">JCM16775_2250</name>
</gene>
<proteinExistence type="inferred from homology"/>
<dbReference type="RefSeq" id="WP_026745728.1">
    <property type="nucleotide sequence ID" value="NZ_AP019823.1"/>
</dbReference>
<evidence type="ECO:0000256" key="6">
    <source>
        <dbReference type="ARBA" id="ARBA00009541"/>
    </source>
</evidence>
<dbReference type="FunFam" id="3.20.20.70:FF:000004">
    <property type="entry name" value="Ribulose-phosphate 3-epimerase"/>
    <property type="match status" value="1"/>
</dbReference>
<dbReference type="Proteomes" id="UP000321892">
    <property type="component" value="Chromosome"/>
</dbReference>
<dbReference type="InterPro" id="IPR026019">
    <property type="entry name" value="Ribul_P_3_epim"/>
</dbReference>
<name>A0A510JMH8_9FUSO</name>
<evidence type="ECO:0000256" key="1">
    <source>
        <dbReference type="ARBA" id="ARBA00001782"/>
    </source>
</evidence>
<evidence type="ECO:0000256" key="4">
    <source>
        <dbReference type="ARBA" id="ARBA00001947"/>
    </source>
</evidence>
<feature type="binding site" evidence="10 13">
    <location>
        <position position="70"/>
    </location>
    <ligand>
        <name>a divalent metal cation</name>
        <dbReference type="ChEBI" id="CHEBI:60240"/>
    </ligand>
</feature>
<dbReference type="InterPro" id="IPR013785">
    <property type="entry name" value="Aldolase_TIM"/>
</dbReference>
<evidence type="ECO:0000256" key="3">
    <source>
        <dbReference type="ARBA" id="ARBA00001941"/>
    </source>
</evidence>
<evidence type="ECO:0000256" key="14">
    <source>
        <dbReference type="PIRSR" id="PIRSR001461-3"/>
    </source>
</evidence>
<feature type="binding site" evidence="10 14">
    <location>
        <position position="70"/>
    </location>
    <ligand>
        <name>substrate</name>
    </ligand>
</feature>
<comment type="cofactor">
    <cofactor evidence="10 13">
        <name>a divalent metal cation</name>
        <dbReference type="ChEBI" id="CHEBI:60240"/>
    </cofactor>
    <text evidence="10 13">Binds 1 divalent metal cation per subunit.</text>
</comment>
<comment type="cofactor">
    <cofactor evidence="4">
        <name>Zn(2+)</name>
        <dbReference type="ChEBI" id="CHEBI:29105"/>
    </cofactor>
</comment>
<dbReference type="GO" id="GO:0019323">
    <property type="term" value="P:pentose catabolic process"/>
    <property type="evidence" value="ECO:0007669"/>
    <property type="project" value="UniProtKB-UniRule"/>
</dbReference>
<sequence>MIKEKRTIIAPSLLAADFSKLKEEITQVEKLGAEYLHLDVMDGNFVPNISFGAPVISSLRKHSNLVFDVHLMVNEPDYLIEDFAQFSDIITVHAEAAKHLNRTIQLIKSFGKKVGVALNPSTPLDVIKYDLDNIDMVLIMTVNPGFGGQKFIPEMIQKIKNLRKINQKIDIEVDGGINAETGKLVKEAGANVLVAGSYIFSGNYKEKIESLK</sequence>
<dbReference type="NCBIfam" id="NF004076">
    <property type="entry name" value="PRK05581.1-4"/>
    <property type="match status" value="1"/>
</dbReference>
<dbReference type="OrthoDB" id="1645589at2"/>
<dbReference type="EMBL" id="AP019823">
    <property type="protein sequence ID" value="BBM39525.1"/>
    <property type="molecule type" value="Genomic_DNA"/>
</dbReference>
<dbReference type="EC" id="5.1.3.1" evidence="7 10"/>
<comment type="cofactor">
    <cofactor evidence="5">
        <name>Fe(2+)</name>
        <dbReference type="ChEBI" id="CHEBI:29033"/>
    </cofactor>
</comment>
<evidence type="ECO:0000256" key="10">
    <source>
        <dbReference type="HAMAP-Rule" id="MF_02227"/>
    </source>
</evidence>
<dbReference type="InterPro" id="IPR011060">
    <property type="entry name" value="RibuloseP-bd_barrel"/>
</dbReference>
<comment type="similarity">
    <text evidence="6 10 11">Belongs to the ribulose-phosphate 3-epimerase family.</text>
</comment>
<dbReference type="SUPFAM" id="SSF51366">
    <property type="entry name" value="Ribulose-phoshate binding barrel"/>
    <property type="match status" value="1"/>
</dbReference>